<evidence type="ECO:0000313" key="2">
    <source>
        <dbReference type="EMBL" id="PTN02240.1"/>
    </source>
</evidence>
<dbReference type="InterPro" id="IPR036390">
    <property type="entry name" value="WH_DNA-bd_sf"/>
</dbReference>
<evidence type="ECO:0000313" key="3">
    <source>
        <dbReference type="Proteomes" id="UP000243859"/>
    </source>
</evidence>
<dbReference type="OrthoDB" id="8906692at2"/>
<dbReference type="PRINTS" id="PR00598">
    <property type="entry name" value="HTHMARR"/>
</dbReference>
<keyword evidence="3" id="KW-1185">Reference proteome</keyword>
<dbReference type="GO" id="GO:0003700">
    <property type="term" value="F:DNA-binding transcription factor activity"/>
    <property type="evidence" value="ECO:0007669"/>
    <property type="project" value="InterPro"/>
</dbReference>
<protein>
    <submittedName>
        <fullName evidence="2">DNA-binding MarR family transcriptional regulator</fullName>
    </submittedName>
</protein>
<dbReference type="AlphaFoldDB" id="A0A2T5BSD4"/>
<proteinExistence type="predicted"/>
<organism evidence="2 3">
    <name type="scientific">Rhodovulum imhoffii</name>
    <dbReference type="NCBI Taxonomy" id="365340"/>
    <lineage>
        <taxon>Bacteria</taxon>
        <taxon>Pseudomonadati</taxon>
        <taxon>Pseudomonadota</taxon>
        <taxon>Alphaproteobacteria</taxon>
        <taxon>Rhodobacterales</taxon>
        <taxon>Paracoccaceae</taxon>
        <taxon>Rhodovulum</taxon>
    </lineage>
</organism>
<dbReference type="EMBL" id="QAAA01000007">
    <property type="protein sequence ID" value="PTN02240.1"/>
    <property type="molecule type" value="Genomic_DNA"/>
</dbReference>
<dbReference type="Gene3D" id="1.10.10.10">
    <property type="entry name" value="Winged helix-like DNA-binding domain superfamily/Winged helix DNA-binding domain"/>
    <property type="match status" value="1"/>
</dbReference>
<reference evidence="2 3" key="1">
    <citation type="submission" date="2018-04" db="EMBL/GenBank/DDBJ databases">
        <title>Genomic Encyclopedia of Archaeal and Bacterial Type Strains, Phase II (KMG-II): from individual species to whole genera.</title>
        <authorList>
            <person name="Goeker M."/>
        </authorList>
    </citation>
    <scope>NUCLEOTIDE SEQUENCE [LARGE SCALE GENOMIC DNA]</scope>
    <source>
        <strain evidence="2 3">DSM 18064</strain>
    </source>
</reference>
<gene>
    <name evidence="2" type="ORF">C8N32_1076</name>
</gene>
<dbReference type="SMART" id="SM00347">
    <property type="entry name" value="HTH_MARR"/>
    <property type="match status" value="1"/>
</dbReference>
<dbReference type="RefSeq" id="WP_107891883.1">
    <property type="nucleotide sequence ID" value="NZ_NHSI01000036.1"/>
</dbReference>
<dbReference type="GO" id="GO:0003677">
    <property type="term" value="F:DNA binding"/>
    <property type="evidence" value="ECO:0007669"/>
    <property type="project" value="UniProtKB-KW"/>
</dbReference>
<evidence type="ECO:0000259" key="1">
    <source>
        <dbReference type="PROSITE" id="PS50995"/>
    </source>
</evidence>
<dbReference type="InterPro" id="IPR039422">
    <property type="entry name" value="MarR/SlyA-like"/>
</dbReference>
<keyword evidence="2" id="KW-0238">DNA-binding</keyword>
<dbReference type="SUPFAM" id="SSF46785">
    <property type="entry name" value="Winged helix' DNA-binding domain"/>
    <property type="match status" value="1"/>
</dbReference>
<sequence>MTPKDLSRLDLQEFLPYQLNATSERIRREGATRLRAHFDLSVTEWRVLMCLLEQGPVSVREIHERLNMEKSKVSRAGADLVEAGYVSKQENAADRRLIEMRLTSKGRALMDKVVPLALDFQDEIASMIGPDYESLKAGLRKLSDL</sequence>
<name>A0A2T5BSD4_9RHOB</name>
<dbReference type="PANTHER" id="PTHR33164">
    <property type="entry name" value="TRANSCRIPTIONAL REGULATOR, MARR FAMILY"/>
    <property type="match status" value="1"/>
</dbReference>
<dbReference type="InterPro" id="IPR000835">
    <property type="entry name" value="HTH_MarR-typ"/>
</dbReference>
<accession>A0A2T5BSD4</accession>
<comment type="caution">
    <text evidence="2">The sequence shown here is derived from an EMBL/GenBank/DDBJ whole genome shotgun (WGS) entry which is preliminary data.</text>
</comment>
<feature type="domain" description="HTH marR-type" evidence="1">
    <location>
        <begin position="12"/>
        <end position="145"/>
    </location>
</feature>
<dbReference type="Pfam" id="PF01047">
    <property type="entry name" value="MarR"/>
    <property type="match status" value="1"/>
</dbReference>
<dbReference type="Proteomes" id="UP000243859">
    <property type="component" value="Unassembled WGS sequence"/>
</dbReference>
<dbReference type="PANTHER" id="PTHR33164:SF43">
    <property type="entry name" value="HTH-TYPE TRANSCRIPTIONAL REPRESSOR YETL"/>
    <property type="match status" value="1"/>
</dbReference>
<dbReference type="PROSITE" id="PS50995">
    <property type="entry name" value="HTH_MARR_2"/>
    <property type="match status" value="1"/>
</dbReference>
<dbReference type="GO" id="GO:0006950">
    <property type="term" value="P:response to stress"/>
    <property type="evidence" value="ECO:0007669"/>
    <property type="project" value="TreeGrafter"/>
</dbReference>
<dbReference type="InterPro" id="IPR036388">
    <property type="entry name" value="WH-like_DNA-bd_sf"/>
</dbReference>